<comment type="subcellular location">
    <subcellularLocation>
        <location evidence="1">Cell membrane</location>
        <topology evidence="1">Multi-pass membrane protein</topology>
    </subcellularLocation>
</comment>
<keyword evidence="7" id="KW-0325">Glycoprotein</keyword>
<dbReference type="OrthoDB" id="6424337at2759"/>
<reference evidence="9" key="1">
    <citation type="submission" date="2021-06" db="EMBL/GenBank/DDBJ databases">
        <authorList>
            <person name="Hodson N. C."/>
            <person name="Mongue J. A."/>
            <person name="Jaron S. K."/>
        </authorList>
    </citation>
    <scope>NUCLEOTIDE SEQUENCE</scope>
</reference>
<sequence>MFNLNRTVLRVVTRLDNAYPYDVEVEISETGCSHKSSYDIKGGFAGQLFLELSRYLNFGYELVEDPTCTYRFDIASNLSIDLFAASFSLTESRGSAVDPSFVTGASNVVVFLNRELEFSMHDFILHPLQPQVWLFIGLLILIFSASIFISTFLNEKVSSWDGIFKIFATSFQQDCNITFDTAPSRIIVWTSSITFLLLLAAYSGKVISLNAVKKYSIDSFEEVVASKYDINFDVGFNNGSAYQIAAEALNRTPVMQRFFQKVLKSSFKFDNFKESLKRVDVKPFAYIIDEETGYSAVEGRLGFFPCEYGKISFAHVKYPWVMFLRKGSKFRPAINYGIQKLRETGHLRYFFKRWIPGSRSVACSTKSREKYSSIQLRHLRSSFIIFAGGVCLALATFLLEFYI</sequence>
<dbReference type="Proteomes" id="UP000708208">
    <property type="component" value="Unassembled WGS sequence"/>
</dbReference>
<evidence type="ECO:0000256" key="8">
    <source>
        <dbReference type="SAM" id="Phobius"/>
    </source>
</evidence>
<evidence type="ECO:0000256" key="2">
    <source>
        <dbReference type="ARBA" id="ARBA00022475"/>
    </source>
</evidence>
<evidence type="ECO:0000256" key="5">
    <source>
        <dbReference type="ARBA" id="ARBA00023136"/>
    </source>
</evidence>
<evidence type="ECO:0000256" key="1">
    <source>
        <dbReference type="ARBA" id="ARBA00004651"/>
    </source>
</evidence>
<dbReference type="AlphaFoldDB" id="A0A8J2JRG2"/>
<dbReference type="GO" id="GO:0005886">
    <property type="term" value="C:plasma membrane"/>
    <property type="evidence" value="ECO:0007669"/>
    <property type="project" value="UniProtKB-SubCell"/>
</dbReference>
<comment type="caution">
    <text evidence="9">The sequence shown here is derived from an EMBL/GenBank/DDBJ whole genome shotgun (WGS) entry which is preliminary data.</text>
</comment>
<dbReference type="InterPro" id="IPR052192">
    <property type="entry name" value="Insect_Ionotropic_Sensory_Rcpt"/>
</dbReference>
<gene>
    <name evidence="9" type="ORF">AFUS01_LOCUS3178</name>
</gene>
<evidence type="ECO:0000256" key="4">
    <source>
        <dbReference type="ARBA" id="ARBA00022989"/>
    </source>
</evidence>
<feature type="transmembrane region" description="Helical" evidence="8">
    <location>
        <begin position="132"/>
        <end position="153"/>
    </location>
</feature>
<feature type="transmembrane region" description="Helical" evidence="8">
    <location>
        <begin position="383"/>
        <end position="402"/>
    </location>
</feature>
<keyword evidence="2" id="KW-1003">Cell membrane</keyword>
<evidence type="ECO:0000256" key="7">
    <source>
        <dbReference type="ARBA" id="ARBA00023180"/>
    </source>
</evidence>
<dbReference type="EMBL" id="CAJVCH010018948">
    <property type="protein sequence ID" value="CAG7686781.1"/>
    <property type="molecule type" value="Genomic_DNA"/>
</dbReference>
<protein>
    <submittedName>
        <fullName evidence="9">Uncharacterized protein</fullName>
    </submittedName>
</protein>
<keyword evidence="10" id="KW-1185">Reference proteome</keyword>
<evidence type="ECO:0000313" key="9">
    <source>
        <dbReference type="EMBL" id="CAG7686781.1"/>
    </source>
</evidence>
<keyword evidence="4 8" id="KW-1133">Transmembrane helix</keyword>
<keyword evidence="3 8" id="KW-0812">Transmembrane</keyword>
<name>A0A8J2JRG2_9HEXA</name>
<dbReference type="PANTHER" id="PTHR42643">
    <property type="entry name" value="IONOTROPIC RECEPTOR 20A-RELATED"/>
    <property type="match status" value="1"/>
</dbReference>
<keyword evidence="5 8" id="KW-0472">Membrane</keyword>
<evidence type="ECO:0000256" key="6">
    <source>
        <dbReference type="ARBA" id="ARBA00023170"/>
    </source>
</evidence>
<evidence type="ECO:0000256" key="3">
    <source>
        <dbReference type="ARBA" id="ARBA00022692"/>
    </source>
</evidence>
<proteinExistence type="predicted"/>
<keyword evidence="6" id="KW-0675">Receptor</keyword>
<evidence type="ECO:0000313" key="10">
    <source>
        <dbReference type="Proteomes" id="UP000708208"/>
    </source>
</evidence>
<feature type="transmembrane region" description="Helical" evidence="8">
    <location>
        <begin position="186"/>
        <end position="204"/>
    </location>
</feature>
<accession>A0A8J2JRG2</accession>
<dbReference type="PANTHER" id="PTHR42643:SF24">
    <property type="entry name" value="IONOTROPIC RECEPTOR 60A"/>
    <property type="match status" value="1"/>
</dbReference>
<organism evidence="9 10">
    <name type="scientific">Allacma fusca</name>
    <dbReference type="NCBI Taxonomy" id="39272"/>
    <lineage>
        <taxon>Eukaryota</taxon>
        <taxon>Metazoa</taxon>
        <taxon>Ecdysozoa</taxon>
        <taxon>Arthropoda</taxon>
        <taxon>Hexapoda</taxon>
        <taxon>Collembola</taxon>
        <taxon>Symphypleona</taxon>
        <taxon>Sminthuridae</taxon>
        <taxon>Allacma</taxon>
    </lineage>
</organism>